<dbReference type="PANTHER" id="PTHR46743:SF2">
    <property type="entry name" value="TEICHOIC ACIDS EXPORT ATP-BINDING PROTEIN TAGH"/>
    <property type="match status" value="1"/>
</dbReference>
<dbReference type="AlphaFoldDB" id="A0A165MZZ5"/>
<sequence length="538" mass="61644">MEPIVKLQNISKKYSLYRKNSDKLMELFSFKKKKDRSFFAVRNISFEANKGETIGIIGINGSGKSTLSNLLAQVVPPTSGEMRMNGEPSLIAISAGLNNQLSGMENIQLKCLMHGMKKSEIEEVISAIIDFADIGSFINQPVKNYSSGMKSRLGFAISVHTNPDILIVDEALSVGDQTFYDKCLKKMDEFKQQGKTIFFISHSTSQIQSFCDKVLWMHFGEVREFNETREVIKNYKSFIKWFNALDDKEKKRYKEENLHKQQTKQPDMSSSRMYTQKSKRKMSKTKKWGSFLTSLQIATLFILVVSAASLMLSNGNVQALVNDLLVKQGSKEEAPKKKILIQKEINHIGQVQEASAFVYKDNKKSEKIGELKFTDSVFVEEQYNNLFKVKYDEVTGYTEKKNIAITDNEKPNQLAAFSDFFPLTPETFDTSYEFFFSQIGSNYDEVKEKLRGLTEETTTKDGLKQLHYGYDNFIYRFNESGTVDTIITTNVEETQDINAISELALLKSNNQSLFYFLMKDYEVYLDFNEKTITFKKLS</sequence>
<dbReference type="EMBL" id="LRFC01000038">
    <property type="protein sequence ID" value="KZE64090.1"/>
    <property type="molecule type" value="Genomic_DNA"/>
</dbReference>
<feature type="compositionally biased region" description="Polar residues" evidence="8">
    <location>
        <begin position="263"/>
        <end position="276"/>
    </location>
</feature>
<dbReference type="GO" id="GO:0016887">
    <property type="term" value="F:ATP hydrolysis activity"/>
    <property type="evidence" value="ECO:0007669"/>
    <property type="project" value="InterPro"/>
</dbReference>
<dbReference type="Gene3D" id="3.40.50.300">
    <property type="entry name" value="P-loop containing nucleotide triphosphate hydrolases"/>
    <property type="match status" value="1"/>
</dbReference>
<dbReference type="InterPro" id="IPR017871">
    <property type="entry name" value="ABC_transporter-like_CS"/>
</dbReference>
<dbReference type="GO" id="GO:0140359">
    <property type="term" value="F:ABC-type transporter activity"/>
    <property type="evidence" value="ECO:0007669"/>
    <property type="project" value="InterPro"/>
</dbReference>
<dbReference type="PROSITE" id="PS50893">
    <property type="entry name" value="ABC_TRANSPORTER_2"/>
    <property type="match status" value="1"/>
</dbReference>
<keyword evidence="12" id="KW-1185">Reference proteome</keyword>
<accession>A0A165MZZ5</accession>
<protein>
    <recommendedName>
        <fullName evidence="10">ABC transporter domain-containing protein</fullName>
    </recommendedName>
</protein>
<dbReference type="SMART" id="SM00382">
    <property type="entry name" value="AAA"/>
    <property type="match status" value="1"/>
</dbReference>
<dbReference type="CDD" id="cd03220">
    <property type="entry name" value="ABC_KpsT_Wzt"/>
    <property type="match status" value="1"/>
</dbReference>
<evidence type="ECO:0000256" key="4">
    <source>
        <dbReference type="ARBA" id="ARBA00022741"/>
    </source>
</evidence>
<dbReference type="InterPro" id="IPR003439">
    <property type="entry name" value="ABC_transporter-like_ATP-bd"/>
</dbReference>
<keyword evidence="3" id="KW-1003">Cell membrane</keyword>
<feature type="region of interest" description="Disordered" evidence="8">
    <location>
        <begin position="255"/>
        <end position="276"/>
    </location>
</feature>
<evidence type="ECO:0000256" key="5">
    <source>
        <dbReference type="ARBA" id="ARBA00022840"/>
    </source>
</evidence>
<dbReference type="PANTHER" id="PTHR46743">
    <property type="entry name" value="TEICHOIC ACIDS EXPORT ATP-BINDING PROTEIN TAGH"/>
    <property type="match status" value="1"/>
</dbReference>
<evidence type="ECO:0000259" key="10">
    <source>
        <dbReference type="PROSITE" id="PS50893"/>
    </source>
</evidence>
<organism evidence="11 12">
    <name type="scientific">Fictibacillus phosphorivorans</name>
    <dbReference type="NCBI Taxonomy" id="1221500"/>
    <lineage>
        <taxon>Bacteria</taxon>
        <taxon>Bacillati</taxon>
        <taxon>Bacillota</taxon>
        <taxon>Bacilli</taxon>
        <taxon>Bacillales</taxon>
        <taxon>Fictibacillaceae</taxon>
        <taxon>Fictibacillus</taxon>
    </lineage>
</organism>
<keyword evidence="5" id="KW-0067">ATP-binding</keyword>
<comment type="similarity">
    <text evidence="1">Belongs to the ABC transporter superfamily.</text>
</comment>
<comment type="caution">
    <text evidence="11">The sequence shown here is derived from an EMBL/GenBank/DDBJ whole genome shotgun (WGS) entry which is preliminary data.</text>
</comment>
<evidence type="ECO:0000256" key="8">
    <source>
        <dbReference type="SAM" id="MobiDB-lite"/>
    </source>
</evidence>
<name>A0A165MZZ5_9BACL</name>
<dbReference type="FunFam" id="3.40.50.300:FF:003010">
    <property type="entry name" value="Teichoic acids export ATP-binding protein TagH"/>
    <property type="match status" value="1"/>
</dbReference>
<dbReference type="Pfam" id="PF00005">
    <property type="entry name" value="ABC_tran"/>
    <property type="match status" value="1"/>
</dbReference>
<dbReference type="SUPFAM" id="SSF52540">
    <property type="entry name" value="P-loop containing nucleoside triphosphate hydrolases"/>
    <property type="match status" value="1"/>
</dbReference>
<evidence type="ECO:0000313" key="11">
    <source>
        <dbReference type="EMBL" id="KZE64090.1"/>
    </source>
</evidence>
<dbReference type="RefSeq" id="WP_066245109.1">
    <property type="nucleotide sequence ID" value="NZ_LRFC01000038.1"/>
</dbReference>
<dbReference type="InterPro" id="IPR027417">
    <property type="entry name" value="P-loop_NTPase"/>
</dbReference>
<reference evidence="12" key="1">
    <citation type="submission" date="2016-01" db="EMBL/GenBank/DDBJ databases">
        <title>Draft genome of Chromobacterium sp. F49.</title>
        <authorList>
            <person name="Hong K.W."/>
        </authorList>
    </citation>
    <scope>NUCLEOTIDE SEQUENCE [LARGE SCALE GENOMIC DNA]</scope>
    <source>
        <strain evidence="12">P7IIIA</strain>
    </source>
</reference>
<keyword evidence="6" id="KW-1278">Translocase</keyword>
<evidence type="ECO:0000256" key="3">
    <source>
        <dbReference type="ARBA" id="ARBA00022475"/>
    </source>
</evidence>
<evidence type="ECO:0000256" key="6">
    <source>
        <dbReference type="ARBA" id="ARBA00022967"/>
    </source>
</evidence>
<feature type="domain" description="ABC transporter" evidence="10">
    <location>
        <begin position="5"/>
        <end position="244"/>
    </location>
</feature>
<evidence type="ECO:0000256" key="9">
    <source>
        <dbReference type="SAM" id="Phobius"/>
    </source>
</evidence>
<evidence type="ECO:0000256" key="7">
    <source>
        <dbReference type="ARBA" id="ARBA00023136"/>
    </source>
</evidence>
<evidence type="ECO:0000313" key="12">
    <source>
        <dbReference type="Proteomes" id="UP000076567"/>
    </source>
</evidence>
<gene>
    <name evidence="11" type="ORF">AWM68_13365</name>
</gene>
<keyword evidence="9" id="KW-0812">Transmembrane</keyword>
<proteinExistence type="inferred from homology"/>
<evidence type="ECO:0000256" key="1">
    <source>
        <dbReference type="ARBA" id="ARBA00005417"/>
    </source>
</evidence>
<dbReference type="InterPro" id="IPR015860">
    <property type="entry name" value="ABC_transpr_TagH-like"/>
</dbReference>
<dbReference type="OrthoDB" id="9778870at2"/>
<dbReference type="GO" id="GO:0005524">
    <property type="term" value="F:ATP binding"/>
    <property type="evidence" value="ECO:0007669"/>
    <property type="project" value="UniProtKB-KW"/>
</dbReference>
<keyword evidence="4" id="KW-0547">Nucleotide-binding</keyword>
<dbReference type="GO" id="GO:0016020">
    <property type="term" value="C:membrane"/>
    <property type="evidence" value="ECO:0007669"/>
    <property type="project" value="InterPro"/>
</dbReference>
<dbReference type="Proteomes" id="UP000076567">
    <property type="component" value="Unassembled WGS sequence"/>
</dbReference>
<evidence type="ECO:0000256" key="2">
    <source>
        <dbReference type="ARBA" id="ARBA00022448"/>
    </source>
</evidence>
<dbReference type="InterPro" id="IPR050683">
    <property type="entry name" value="Bact_Polysacc_Export_ATP-bd"/>
</dbReference>
<keyword evidence="2" id="KW-0813">Transport</keyword>
<dbReference type="InterPro" id="IPR003593">
    <property type="entry name" value="AAA+_ATPase"/>
</dbReference>
<feature type="transmembrane region" description="Helical" evidence="9">
    <location>
        <begin position="288"/>
        <end position="312"/>
    </location>
</feature>
<keyword evidence="7 9" id="KW-0472">Membrane</keyword>
<dbReference type="PROSITE" id="PS00211">
    <property type="entry name" value="ABC_TRANSPORTER_1"/>
    <property type="match status" value="1"/>
</dbReference>
<keyword evidence="9" id="KW-1133">Transmembrane helix</keyword>